<accession>A0A081IA01</accession>
<dbReference type="GO" id="GO:0042274">
    <property type="term" value="P:ribosomal small subunit biogenesis"/>
    <property type="evidence" value="ECO:0007669"/>
    <property type="project" value="InterPro"/>
</dbReference>
<feature type="region of interest" description="Disordered" evidence="2">
    <location>
        <begin position="551"/>
        <end position="570"/>
    </location>
</feature>
<dbReference type="GO" id="GO:0005829">
    <property type="term" value="C:cytosol"/>
    <property type="evidence" value="ECO:0007669"/>
    <property type="project" value="TreeGrafter"/>
</dbReference>
<dbReference type="EMBL" id="KL446956">
    <property type="protein sequence ID" value="KEG00509.1"/>
    <property type="molecule type" value="Genomic_DNA"/>
</dbReference>
<comment type="similarity">
    <text evidence="1">Belongs to the LTV1 family.</text>
</comment>
<organism evidence="3 4">
    <name type="scientific">Plasmodium vinckei vinckei</name>
    <dbReference type="NCBI Taxonomy" id="54757"/>
    <lineage>
        <taxon>Eukaryota</taxon>
        <taxon>Sar</taxon>
        <taxon>Alveolata</taxon>
        <taxon>Apicomplexa</taxon>
        <taxon>Aconoidasida</taxon>
        <taxon>Haemosporida</taxon>
        <taxon>Plasmodiidae</taxon>
        <taxon>Plasmodium</taxon>
        <taxon>Plasmodium (Vinckeia)</taxon>
    </lineage>
</organism>
<proteinExistence type="inferred from homology"/>
<evidence type="ECO:0000313" key="4">
    <source>
        <dbReference type="Proteomes" id="UP000030681"/>
    </source>
</evidence>
<dbReference type="PANTHER" id="PTHR21531:SF0">
    <property type="entry name" value="PROTEIN LTV1 HOMOLOG"/>
    <property type="match status" value="1"/>
</dbReference>
<evidence type="ECO:0000313" key="3">
    <source>
        <dbReference type="EMBL" id="KEG00509.1"/>
    </source>
</evidence>
<gene>
    <name evidence="3" type="ORF">YYE_04693</name>
</gene>
<dbReference type="InterPro" id="IPR007307">
    <property type="entry name" value="Ltv1"/>
</dbReference>
<name>A0A081IA01_PLAVN</name>
<dbReference type="GO" id="GO:0000056">
    <property type="term" value="P:ribosomal small subunit export from nucleus"/>
    <property type="evidence" value="ECO:0007669"/>
    <property type="project" value="TreeGrafter"/>
</dbReference>
<evidence type="ECO:0000256" key="1">
    <source>
        <dbReference type="ARBA" id="ARBA00009078"/>
    </source>
</evidence>
<reference evidence="3 4" key="1">
    <citation type="submission" date="2013-02" db="EMBL/GenBank/DDBJ databases">
        <title>The Genome Sequence of Plasmodium vinckei vinckei.</title>
        <authorList>
            <consortium name="The Broad Institute Genome Sequencing Platform"/>
            <consortium name="The Broad Institute Genome Sequencing Center for Infectious Disease"/>
            <person name="Neafsey D."/>
            <person name="Cheeseman I."/>
            <person name="Volkman S."/>
            <person name="Adams J."/>
            <person name="Walker B."/>
            <person name="Young S.K."/>
            <person name="Zeng Q."/>
            <person name="Gargeya S."/>
            <person name="Fitzgerald M."/>
            <person name="Haas B."/>
            <person name="Abouelleil A."/>
            <person name="Alvarado L."/>
            <person name="Arachchi H.M."/>
            <person name="Berlin A.M."/>
            <person name="Chapman S.B."/>
            <person name="Dewar J."/>
            <person name="Goldberg J."/>
            <person name="Griggs A."/>
            <person name="Gujja S."/>
            <person name="Hansen M."/>
            <person name="Howarth C."/>
            <person name="Imamovic A."/>
            <person name="Larimer J."/>
            <person name="McCowan C."/>
            <person name="Murphy C."/>
            <person name="Neiman D."/>
            <person name="Pearson M."/>
            <person name="Priest M."/>
            <person name="Roberts A."/>
            <person name="Saif S."/>
            <person name="Shea T."/>
            <person name="Sisk P."/>
            <person name="Sykes S."/>
            <person name="Wortman J."/>
            <person name="Nusbaum C."/>
            <person name="Birren B."/>
        </authorList>
    </citation>
    <scope>NUCLEOTIDE SEQUENCE [LARGE SCALE GENOMIC DNA]</scope>
    <source>
        <strain evidence="4">vinckei</strain>
    </source>
</reference>
<protein>
    <submittedName>
        <fullName evidence="3">Uncharacterized protein</fullName>
    </submittedName>
</protein>
<dbReference type="Proteomes" id="UP000030681">
    <property type="component" value="Unassembled WGS sequence"/>
</dbReference>
<dbReference type="PANTHER" id="PTHR21531">
    <property type="entry name" value="LOW-TEMPERATURE VIABILITY PROTEIN LTV1-RELATED"/>
    <property type="match status" value="1"/>
</dbReference>
<sequence>MDNKKIINKIVAAINSMSSSIVGNTPQCHLFRILIEDNLKNFDQCFSKLTMMKSKNKNKKVSFYEPSITKNSEENEKNEKREFNETLFENDQDNETLFENEEDNDINDYSNGISEEDMSYMLKNFNPLDFGIKDKLTESEKKIIIREIFGRTHTTISSEHKGDNENEGKDENIKIKKISNNIITILIMKKLLEKKKKKKKNNDNFSYLDGDCYFPNDGYDYEQHLKPISNNFVEVKTKSENKFFEIKPVDEEEKELFKTFEADNYEELNDNFVYEAQNVEAIEKLHVDNKLIWGNPESFLFIPNSNLSSTQVGDEESGEAISDIEYASDDIFDKPRQTIENDSNKRTVRFQLDDDNDKEVSYKSITNSKTISFNGNINPSIENKMKYEKNDDSIKLSDLINLELKKVNDKINDKANDNTNEIKRIMKKSKKIKNKNKQNIENIVIDINDNDKEKILKIVDMQNNEIVVDQDISSSYSSDDDSLSYDCQTILTTKTNTTNHPSKLIIPKSIKVTPILNKKIFNTNLESKEKANDSVNKLERYLVLDQIKTKRDKNETPEEKRERKKSVKEAQRLNRKLKKENSLIMKNEKKLMNKNVNPFDIRDNVKYIKL</sequence>
<dbReference type="GO" id="GO:0005634">
    <property type="term" value="C:nucleus"/>
    <property type="evidence" value="ECO:0007669"/>
    <property type="project" value="TreeGrafter"/>
</dbReference>
<evidence type="ECO:0000256" key="2">
    <source>
        <dbReference type="SAM" id="MobiDB-lite"/>
    </source>
</evidence>
<dbReference type="GO" id="GO:0030688">
    <property type="term" value="C:preribosome, small subunit precursor"/>
    <property type="evidence" value="ECO:0007669"/>
    <property type="project" value="TreeGrafter"/>
</dbReference>
<dbReference type="AlphaFoldDB" id="A0A081IA01"/>